<feature type="domain" description="Aldehyde oxidase/xanthine dehydrogenase a/b hammerhead" evidence="2">
    <location>
        <begin position="23"/>
        <end position="137"/>
    </location>
</feature>
<dbReference type="InterPro" id="IPR008274">
    <property type="entry name" value="AldOxase/xan_DH_MoCoBD1"/>
</dbReference>
<dbReference type="EMBL" id="CP036498">
    <property type="protein sequence ID" value="QUS39450.1"/>
    <property type="molecule type" value="Genomic_DNA"/>
</dbReference>
<evidence type="ECO:0000313" key="4">
    <source>
        <dbReference type="Proteomes" id="UP000682843"/>
    </source>
</evidence>
<dbReference type="Gene3D" id="3.90.1170.50">
    <property type="entry name" value="Aldehyde oxidase/xanthine dehydrogenase, a/b hammerhead"/>
    <property type="match status" value="1"/>
</dbReference>
<proteinExistence type="predicted"/>
<dbReference type="RefSeq" id="WP_211912992.1">
    <property type="nucleotide sequence ID" value="NZ_CP036498.1"/>
</dbReference>
<name>A0ABX8AAV3_9BRAD</name>
<dbReference type="PANTHER" id="PTHR11908:SF153">
    <property type="entry name" value="DEHYDROGENASE"/>
    <property type="match status" value="1"/>
</dbReference>
<protein>
    <submittedName>
        <fullName evidence="3">Xanthine dehydrogenase family protein molybdopterin-binding subunit</fullName>
    </submittedName>
</protein>
<dbReference type="InterPro" id="IPR000674">
    <property type="entry name" value="Ald_Oxase/Xan_DH_a/b"/>
</dbReference>
<dbReference type="SMART" id="SM01008">
    <property type="entry name" value="Ald_Xan_dh_C"/>
    <property type="match status" value="1"/>
</dbReference>
<dbReference type="Pfam" id="PF01315">
    <property type="entry name" value="Ald_Xan_dh_C"/>
    <property type="match status" value="1"/>
</dbReference>
<reference evidence="3 4" key="1">
    <citation type="submission" date="2019-02" db="EMBL/GenBank/DDBJ databases">
        <title>Emended description of the genus Rhodopseudomonas and description of Rhodopseudomonas albus sp. nov., a non-phototrophic, heavy-metal-tolerant bacterium isolated from garden soil.</title>
        <authorList>
            <person name="Bao Z."/>
            <person name="Cao W.W."/>
            <person name="Sato Y."/>
            <person name="Nishizawa T."/>
            <person name="Zhao J."/>
            <person name="Guo Y."/>
            <person name="Ohta H."/>
        </authorList>
    </citation>
    <scope>NUCLEOTIDE SEQUENCE [LARGE SCALE GENOMIC DNA]</scope>
    <source>
        <strain evidence="3 4">SK50-23</strain>
    </source>
</reference>
<dbReference type="SUPFAM" id="SSF56003">
    <property type="entry name" value="Molybdenum cofactor-binding domain"/>
    <property type="match status" value="1"/>
</dbReference>
<dbReference type="Pfam" id="PF02738">
    <property type="entry name" value="MoCoBD_1"/>
    <property type="match status" value="1"/>
</dbReference>
<evidence type="ECO:0000256" key="1">
    <source>
        <dbReference type="SAM" id="MobiDB-lite"/>
    </source>
</evidence>
<dbReference type="InterPro" id="IPR036856">
    <property type="entry name" value="Ald_Oxase/Xan_DH_a/b_sf"/>
</dbReference>
<evidence type="ECO:0000313" key="3">
    <source>
        <dbReference type="EMBL" id="QUS39450.1"/>
    </source>
</evidence>
<dbReference type="SUPFAM" id="SSF54665">
    <property type="entry name" value="CO dehydrogenase molybdoprotein N-domain-like"/>
    <property type="match status" value="1"/>
</dbReference>
<keyword evidence="4" id="KW-1185">Reference proteome</keyword>
<sequence>MSVIESMHVGRPTSRVDGRLKVTGQAQYAAEYPADDLLYGHIVGSTIAAGRIVSIDLAAARRMPGVVEIFTHENRGKAAWMDRKWRDEVAPPGHPFRPLHSDRILFDGQPVALVIADTFEAARDAASVIKVAYDVDPHSTELERKRSEAYVPPKKRSGIPPPPDPRGDAEQAFADAPVKISRDYRVNPEHHNPMEMFGTTCVFEGDGKFTVYDKTQGPQNTQAYITSVFGLGSDDVRVVNHYVGGAFGAALRPQQQVFFAVMASLELKRSVRVTLTRAQMFHIGYRPDTYQTVSLAAGHDGRLQSIMHDAVAATSHYEDYQEAVVNWSGMMYHCDNVKLTYQLAKLDTATPCDMRAPGAVIGVAALECALDELSYELGIDPLEIRRINFAEKDENTNKEFTSKALMACYQEGAAAFGWERRQPQPRAMKDGRELVGLGVSTGMWDAFLQKAQASATLKDDGTLEVATAASDIGTGTWTILTQIGAEAFGLPLEDVRARIGESDLPMSPVEGGSWTAASNGSAVQAACDALKQSLFKLAAKMANSPLADARFEDVEVQGRRIFRQDDPARGLAIAEIMHAAELSELTEQGKVSPSLIQMMKYISYTHSAVFAEVRVDEDLGIVRVTRVVCAAAAGKILNPKTARSQILGGVVMGIGMALHEESMTDHRLGKIMNANFGEYHIPAHADVEDIEVIFVDEKDDKVSPIGVKGLGEIGIVGTAAAVANAIYHATGKRVRDFPITIDKILNAPQLS</sequence>
<organism evidence="3 4">
    <name type="scientific">Tardiphaga alba</name>
    <dbReference type="NCBI Taxonomy" id="340268"/>
    <lineage>
        <taxon>Bacteria</taxon>
        <taxon>Pseudomonadati</taxon>
        <taxon>Pseudomonadota</taxon>
        <taxon>Alphaproteobacteria</taxon>
        <taxon>Hyphomicrobiales</taxon>
        <taxon>Nitrobacteraceae</taxon>
        <taxon>Tardiphaga</taxon>
    </lineage>
</organism>
<feature type="region of interest" description="Disordered" evidence="1">
    <location>
        <begin position="142"/>
        <end position="170"/>
    </location>
</feature>
<evidence type="ECO:0000259" key="2">
    <source>
        <dbReference type="SMART" id="SM01008"/>
    </source>
</evidence>
<dbReference type="InterPro" id="IPR046867">
    <property type="entry name" value="AldOxase/xan_DH_MoCoBD2"/>
</dbReference>
<dbReference type="Gene3D" id="3.30.365.10">
    <property type="entry name" value="Aldehyde oxidase/xanthine dehydrogenase, molybdopterin binding domain"/>
    <property type="match status" value="4"/>
</dbReference>
<dbReference type="InterPro" id="IPR037165">
    <property type="entry name" value="AldOxase/xan_DH_Mopterin-bd_sf"/>
</dbReference>
<accession>A0ABX8AAV3</accession>
<gene>
    <name evidence="3" type="ORF">RPMA_11840</name>
</gene>
<dbReference type="Proteomes" id="UP000682843">
    <property type="component" value="Chromosome"/>
</dbReference>
<dbReference type="Pfam" id="PF20256">
    <property type="entry name" value="MoCoBD_2"/>
    <property type="match status" value="1"/>
</dbReference>
<dbReference type="InterPro" id="IPR016208">
    <property type="entry name" value="Ald_Oxase/xanthine_DH-like"/>
</dbReference>
<dbReference type="PANTHER" id="PTHR11908">
    <property type="entry name" value="XANTHINE DEHYDROGENASE"/>
    <property type="match status" value="1"/>
</dbReference>